<dbReference type="InterPro" id="IPR002912">
    <property type="entry name" value="ACT_dom"/>
</dbReference>
<evidence type="ECO:0000313" key="2">
    <source>
        <dbReference type="EMBL" id="MSU06327.1"/>
    </source>
</evidence>
<proteinExistence type="predicted"/>
<feature type="domain" description="ACT" evidence="1">
    <location>
        <begin position="105"/>
        <end position="165"/>
    </location>
</feature>
<evidence type="ECO:0000259" key="1">
    <source>
        <dbReference type="PROSITE" id="PS51671"/>
    </source>
</evidence>
<protein>
    <recommendedName>
        <fullName evidence="1">ACT domain-containing protein</fullName>
    </recommendedName>
</protein>
<dbReference type="AlphaFoldDB" id="A0A7X2PCG8"/>
<keyword evidence="3" id="KW-1185">Reference proteome</keyword>
<dbReference type="EMBL" id="VUNN01000009">
    <property type="protein sequence ID" value="MSU06327.1"/>
    <property type="molecule type" value="Genomic_DNA"/>
</dbReference>
<accession>A0A7X2PCG8</accession>
<organism evidence="2 3">
    <name type="scientific">Bullifex porci</name>
    <dbReference type="NCBI Taxonomy" id="2606638"/>
    <lineage>
        <taxon>Bacteria</taxon>
        <taxon>Pseudomonadati</taxon>
        <taxon>Spirochaetota</taxon>
        <taxon>Spirochaetia</taxon>
        <taxon>Spirochaetales</taxon>
        <taxon>Spirochaetaceae</taxon>
        <taxon>Bullifex</taxon>
    </lineage>
</organism>
<dbReference type="SUPFAM" id="SSF55021">
    <property type="entry name" value="ACT-like"/>
    <property type="match status" value="1"/>
</dbReference>
<comment type="caution">
    <text evidence="2">The sequence shown here is derived from an EMBL/GenBank/DDBJ whole genome shotgun (WGS) entry which is preliminary data.</text>
</comment>
<dbReference type="Gene3D" id="3.30.70.260">
    <property type="match status" value="1"/>
</dbReference>
<dbReference type="RefSeq" id="WP_154425301.1">
    <property type="nucleotide sequence ID" value="NZ_VUNN01000009.1"/>
</dbReference>
<dbReference type="CDD" id="cd04868">
    <property type="entry name" value="ACT_AK-like"/>
    <property type="match status" value="1"/>
</dbReference>
<name>A0A7X2PCG8_9SPIO</name>
<dbReference type="PROSITE" id="PS51671">
    <property type="entry name" value="ACT"/>
    <property type="match status" value="1"/>
</dbReference>
<reference evidence="2 3" key="1">
    <citation type="submission" date="2019-08" db="EMBL/GenBank/DDBJ databases">
        <title>In-depth cultivation of the pig gut microbiome towards novel bacterial diversity and tailored functional studies.</title>
        <authorList>
            <person name="Wylensek D."/>
            <person name="Hitch T.C.A."/>
            <person name="Clavel T."/>
        </authorList>
    </citation>
    <scope>NUCLEOTIDE SEQUENCE [LARGE SCALE GENOMIC DNA]</scope>
    <source>
        <strain evidence="2 3">NM-380-WT-3C1</strain>
    </source>
</reference>
<dbReference type="Proteomes" id="UP000460549">
    <property type="component" value="Unassembled WGS sequence"/>
</dbReference>
<evidence type="ECO:0000313" key="3">
    <source>
        <dbReference type="Proteomes" id="UP000460549"/>
    </source>
</evidence>
<sequence length="165" mass="19021">MAIRRYADDLRKSDKFNHKGKIDYEISMKTNIYDVNFVRNYQVVNNLALLYDKVKPGKGDFLNLSVGSHEVSLAVSEKFRSEVDELIKNEEILHTKENMVAITISFSGDFLKTPGILYMATRKLAWENINLTEIVSTMNELTFVIEKEDSIKALDVLQSFFDEEI</sequence>
<gene>
    <name evidence="2" type="ORF">FYJ80_05980</name>
</gene>
<dbReference type="InterPro" id="IPR045865">
    <property type="entry name" value="ACT-like_dom_sf"/>
</dbReference>